<organism evidence="1 2">
    <name type="scientific">Mycobacterium stomatepiae</name>
    <dbReference type="NCBI Taxonomy" id="470076"/>
    <lineage>
        <taxon>Bacteria</taxon>
        <taxon>Bacillati</taxon>
        <taxon>Actinomycetota</taxon>
        <taxon>Actinomycetes</taxon>
        <taxon>Mycobacteriales</taxon>
        <taxon>Mycobacteriaceae</taxon>
        <taxon>Mycobacterium</taxon>
        <taxon>Mycobacterium simiae complex</taxon>
    </lineage>
</organism>
<dbReference type="KEGG" id="msto:MSTO_23150"/>
<dbReference type="InterPro" id="IPR023606">
    <property type="entry name" value="CoA-Trfase_III_dom_1_sf"/>
</dbReference>
<name>A0A7I7Q6Y1_9MYCO</name>
<dbReference type="EMBL" id="AP022587">
    <property type="protein sequence ID" value="BBY22110.1"/>
    <property type="molecule type" value="Genomic_DNA"/>
</dbReference>
<dbReference type="Gene3D" id="3.40.50.10540">
    <property type="entry name" value="Crotonobetainyl-coa:carnitine coa-transferase, domain 1"/>
    <property type="match status" value="1"/>
</dbReference>
<proteinExistence type="predicted"/>
<dbReference type="Proteomes" id="UP000467130">
    <property type="component" value="Chromosome"/>
</dbReference>
<dbReference type="SUPFAM" id="SSF89796">
    <property type="entry name" value="CoA-transferase family III (CaiB/BaiF)"/>
    <property type="match status" value="1"/>
</dbReference>
<gene>
    <name evidence="1" type="ORF">MSTO_23150</name>
</gene>
<reference evidence="1 2" key="1">
    <citation type="journal article" date="2019" name="Emerg. Microbes Infect.">
        <title>Comprehensive subspecies identification of 175 nontuberculous mycobacteria species based on 7547 genomic profiles.</title>
        <authorList>
            <person name="Matsumoto Y."/>
            <person name="Kinjo T."/>
            <person name="Motooka D."/>
            <person name="Nabeya D."/>
            <person name="Jung N."/>
            <person name="Uechi K."/>
            <person name="Horii T."/>
            <person name="Iida T."/>
            <person name="Fujita J."/>
            <person name="Nakamura S."/>
        </authorList>
    </citation>
    <scope>NUCLEOTIDE SEQUENCE [LARGE SCALE GENOMIC DNA]</scope>
    <source>
        <strain evidence="1 2">JCM 17783</strain>
    </source>
</reference>
<evidence type="ECO:0000313" key="1">
    <source>
        <dbReference type="EMBL" id="BBY22110.1"/>
    </source>
</evidence>
<dbReference type="AlphaFoldDB" id="A0A7I7Q6Y1"/>
<sequence>MAEFSETEWAKGWGVTREVSDRHGGSITIPAPPWHFSGHDGTLTTQVPARQGEHNEEILKEIGLTADEIEALVKSGALIEPARETAETAV</sequence>
<dbReference type="RefSeq" id="WP_197939588.1">
    <property type="nucleotide sequence ID" value="NZ_AP022587.1"/>
</dbReference>
<evidence type="ECO:0008006" key="3">
    <source>
        <dbReference type="Google" id="ProtNLM"/>
    </source>
</evidence>
<accession>A0A7I7Q6Y1</accession>
<keyword evidence="2" id="KW-1185">Reference proteome</keyword>
<evidence type="ECO:0000313" key="2">
    <source>
        <dbReference type="Proteomes" id="UP000467130"/>
    </source>
</evidence>
<protein>
    <recommendedName>
        <fullName evidence="3">CoA transferase</fullName>
    </recommendedName>
</protein>